<sequence length="244" mass="28557">MFPTNYHSYRKVLVFDVETTGLIPKVNPVTKLPPPIEQYPHIIQLSYVKYNMYDHVIEEGYNAYINIPITVEITPKITELTGIRPEMCHSGSGQNIVDVLGKFYEAYQDCDCLVAHNVAFDTKMIDIELQRNNDVLLKQNPNVLNIFKTEFDRFTMEKFCTMMSSIHSCGILVTNIDKNGKTYTYKKFPKLSETYEHLFSKTPKDLHNSMMDTLVCLRCYLKMRHGVEIDNSRFVYWVEKYMKM</sequence>
<dbReference type="EMBL" id="MN738926">
    <property type="protein sequence ID" value="QHT31870.1"/>
    <property type="molecule type" value="Genomic_DNA"/>
</dbReference>
<dbReference type="InterPro" id="IPR013520">
    <property type="entry name" value="Ribonucl_H"/>
</dbReference>
<evidence type="ECO:0000313" key="5">
    <source>
        <dbReference type="EMBL" id="QHT31870.1"/>
    </source>
</evidence>
<keyword evidence="1" id="KW-0540">Nuclease</keyword>
<evidence type="ECO:0000259" key="4">
    <source>
        <dbReference type="SMART" id="SM00479"/>
    </source>
</evidence>
<dbReference type="GO" id="GO:0003676">
    <property type="term" value="F:nucleic acid binding"/>
    <property type="evidence" value="ECO:0007669"/>
    <property type="project" value="InterPro"/>
</dbReference>
<keyword evidence="2" id="KW-0378">Hydrolase</keyword>
<evidence type="ECO:0000256" key="3">
    <source>
        <dbReference type="ARBA" id="ARBA00022839"/>
    </source>
</evidence>
<organism evidence="5">
    <name type="scientific">viral metagenome</name>
    <dbReference type="NCBI Taxonomy" id="1070528"/>
    <lineage>
        <taxon>unclassified sequences</taxon>
        <taxon>metagenomes</taxon>
        <taxon>organismal metagenomes</taxon>
    </lineage>
</organism>
<dbReference type="PANTHER" id="PTHR30231:SF4">
    <property type="entry name" value="PROTEIN NEN2"/>
    <property type="match status" value="1"/>
</dbReference>
<dbReference type="InterPro" id="IPR036397">
    <property type="entry name" value="RNaseH_sf"/>
</dbReference>
<dbReference type="InterPro" id="IPR012337">
    <property type="entry name" value="RNaseH-like_sf"/>
</dbReference>
<protein>
    <recommendedName>
        <fullName evidence="4">Exonuclease domain-containing protein</fullName>
    </recommendedName>
</protein>
<dbReference type="PANTHER" id="PTHR30231">
    <property type="entry name" value="DNA POLYMERASE III SUBUNIT EPSILON"/>
    <property type="match status" value="1"/>
</dbReference>
<reference evidence="5" key="1">
    <citation type="journal article" date="2020" name="Nature">
        <title>Giant virus diversity and host interactions through global metagenomics.</title>
        <authorList>
            <person name="Schulz F."/>
            <person name="Roux S."/>
            <person name="Paez-Espino D."/>
            <person name="Jungbluth S."/>
            <person name="Walsh D.A."/>
            <person name="Denef V.J."/>
            <person name="McMahon K.D."/>
            <person name="Konstantinidis K.T."/>
            <person name="Eloe-Fadrosh E.A."/>
            <person name="Kyrpides N.C."/>
            <person name="Woyke T."/>
        </authorList>
    </citation>
    <scope>NUCLEOTIDE SEQUENCE</scope>
    <source>
        <strain evidence="5">GVMAG-M-3300009155-48</strain>
    </source>
</reference>
<dbReference type="Pfam" id="PF00929">
    <property type="entry name" value="RNase_T"/>
    <property type="match status" value="1"/>
</dbReference>
<dbReference type="SUPFAM" id="SSF53098">
    <property type="entry name" value="Ribonuclease H-like"/>
    <property type="match status" value="1"/>
</dbReference>
<dbReference type="SMART" id="SM00479">
    <property type="entry name" value="EXOIII"/>
    <property type="match status" value="1"/>
</dbReference>
<feature type="domain" description="Exonuclease" evidence="4">
    <location>
        <begin position="11"/>
        <end position="229"/>
    </location>
</feature>
<dbReference type="AlphaFoldDB" id="A0A6C0EUH0"/>
<dbReference type="Gene3D" id="3.30.420.10">
    <property type="entry name" value="Ribonuclease H-like superfamily/Ribonuclease H"/>
    <property type="match status" value="1"/>
</dbReference>
<dbReference type="GO" id="GO:0008408">
    <property type="term" value="F:3'-5' exonuclease activity"/>
    <property type="evidence" value="ECO:0007669"/>
    <property type="project" value="TreeGrafter"/>
</dbReference>
<evidence type="ECO:0000256" key="1">
    <source>
        <dbReference type="ARBA" id="ARBA00022722"/>
    </source>
</evidence>
<evidence type="ECO:0000256" key="2">
    <source>
        <dbReference type="ARBA" id="ARBA00022801"/>
    </source>
</evidence>
<dbReference type="CDD" id="cd06127">
    <property type="entry name" value="DEDDh"/>
    <property type="match status" value="1"/>
</dbReference>
<name>A0A6C0EUH0_9ZZZZ</name>
<accession>A0A6C0EUH0</accession>
<keyword evidence="3" id="KW-0269">Exonuclease</keyword>
<proteinExistence type="predicted"/>